<accession>A0A5B7IIA5</accession>
<dbReference type="Proteomes" id="UP000324222">
    <property type="component" value="Unassembled WGS sequence"/>
</dbReference>
<evidence type="ECO:0000313" key="2">
    <source>
        <dbReference type="Proteomes" id="UP000324222"/>
    </source>
</evidence>
<reference evidence="1 2" key="1">
    <citation type="submission" date="2019-05" db="EMBL/GenBank/DDBJ databases">
        <title>Another draft genome of Portunus trituberculatus and its Hox gene families provides insights of decapod evolution.</title>
        <authorList>
            <person name="Jeong J.-H."/>
            <person name="Song I."/>
            <person name="Kim S."/>
            <person name="Choi T."/>
            <person name="Kim D."/>
            <person name="Ryu S."/>
            <person name="Kim W."/>
        </authorList>
    </citation>
    <scope>NUCLEOTIDE SEQUENCE [LARGE SCALE GENOMIC DNA]</scope>
    <source>
        <tissue evidence="1">Muscle</tissue>
    </source>
</reference>
<proteinExistence type="predicted"/>
<keyword evidence="2" id="KW-1185">Reference proteome</keyword>
<organism evidence="1 2">
    <name type="scientific">Portunus trituberculatus</name>
    <name type="common">Swimming crab</name>
    <name type="synonym">Neptunus trituberculatus</name>
    <dbReference type="NCBI Taxonomy" id="210409"/>
    <lineage>
        <taxon>Eukaryota</taxon>
        <taxon>Metazoa</taxon>
        <taxon>Ecdysozoa</taxon>
        <taxon>Arthropoda</taxon>
        <taxon>Crustacea</taxon>
        <taxon>Multicrustacea</taxon>
        <taxon>Malacostraca</taxon>
        <taxon>Eumalacostraca</taxon>
        <taxon>Eucarida</taxon>
        <taxon>Decapoda</taxon>
        <taxon>Pleocyemata</taxon>
        <taxon>Brachyura</taxon>
        <taxon>Eubrachyura</taxon>
        <taxon>Portunoidea</taxon>
        <taxon>Portunidae</taxon>
        <taxon>Portuninae</taxon>
        <taxon>Portunus</taxon>
    </lineage>
</organism>
<sequence length="83" mass="9171">MMRRALRGQSSSNNGFPARSALSFLLEIFNNSAHDVSLSKVTQTRLHILQVPSCSSLPPSLTCLPSVFSIHRCMSCLYATRET</sequence>
<dbReference type="AlphaFoldDB" id="A0A5B7IIA5"/>
<gene>
    <name evidence="1" type="ORF">E2C01_074848</name>
</gene>
<name>A0A5B7IIA5_PORTR</name>
<dbReference type="EMBL" id="VSRR010053557">
    <property type="protein sequence ID" value="MPC80274.1"/>
    <property type="molecule type" value="Genomic_DNA"/>
</dbReference>
<evidence type="ECO:0000313" key="1">
    <source>
        <dbReference type="EMBL" id="MPC80274.1"/>
    </source>
</evidence>
<comment type="caution">
    <text evidence="1">The sequence shown here is derived from an EMBL/GenBank/DDBJ whole genome shotgun (WGS) entry which is preliminary data.</text>
</comment>
<protein>
    <submittedName>
        <fullName evidence="1">Uncharacterized protein</fullName>
    </submittedName>
</protein>